<accession>A0ABY4KXK5</accession>
<gene>
    <name evidence="2" type="ORF">FOF52_03645</name>
</gene>
<organism evidence="2 3">
    <name type="scientific">Thermobifida alba</name>
    <name type="common">Thermomonospora alba</name>
    <dbReference type="NCBI Taxonomy" id="53522"/>
    <lineage>
        <taxon>Bacteria</taxon>
        <taxon>Bacillati</taxon>
        <taxon>Actinomycetota</taxon>
        <taxon>Actinomycetes</taxon>
        <taxon>Streptosporangiales</taxon>
        <taxon>Nocardiopsidaceae</taxon>
        <taxon>Thermobifida</taxon>
    </lineage>
</organism>
<dbReference type="RefSeq" id="WP_248592424.1">
    <property type="nucleotide sequence ID" value="NZ_BAABEB010000012.1"/>
</dbReference>
<keyword evidence="3" id="KW-1185">Reference proteome</keyword>
<proteinExistence type="predicted"/>
<feature type="transmembrane region" description="Helical" evidence="1">
    <location>
        <begin position="151"/>
        <end position="172"/>
    </location>
</feature>
<keyword evidence="1" id="KW-1133">Transmembrane helix</keyword>
<keyword evidence="1" id="KW-0812">Transmembrane</keyword>
<feature type="transmembrane region" description="Helical" evidence="1">
    <location>
        <begin position="125"/>
        <end position="145"/>
    </location>
</feature>
<sequence>MNAHAGPPRSFFSLFSSPASALLRLPGRLWPLPRRVLSLVRRTLLPLAVGMVSAVLMVFGLVHLPRLHPDLPLMPPAPVLGLGVLAGFYSGCAVLLLRTVLRGRRPPTGRTDHDRRSVPEPAHHVRRMFAVVFPLVFGGQVWQLLDTWPTRAVFLVAISPFVSVTLFFLLLSPLAERRRRARSPHGGTP</sequence>
<feature type="transmembrane region" description="Helical" evidence="1">
    <location>
        <begin position="44"/>
        <end position="64"/>
    </location>
</feature>
<evidence type="ECO:0000256" key="1">
    <source>
        <dbReference type="SAM" id="Phobius"/>
    </source>
</evidence>
<feature type="transmembrane region" description="Helical" evidence="1">
    <location>
        <begin position="76"/>
        <end position="97"/>
    </location>
</feature>
<dbReference type="EMBL" id="CP051627">
    <property type="protein sequence ID" value="UPT20173.1"/>
    <property type="molecule type" value="Genomic_DNA"/>
</dbReference>
<name>A0ABY4KXK5_THEAE</name>
<dbReference type="Proteomes" id="UP000832041">
    <property type="component" value="Chromosome"/>
</dbReference>
<keyword evidence="1" id="KW-0472">Membrane</keyword>
<protein>
    <submittedName>
        <fullName evidence="2">Uncharacterized protein</fullName>
    </submittedName>
</protein>
<evidence type="ECO:0000313" key="2">
    <source>
        <dbReference type="EMBL" id="UPT20173.1"/>
    </source>
</evidence>
<reference evidence="2 3" key="1">
    <citation type="submission" date="2020-04" db="EMBL/GenBank/DDBJ databases">
        <title>Thermobifida alba genome sequencing and assembly.</title>
        <authorList>
            <person name="Luzics S."/>
            <person name="Horvath B."/>
            <person name="Nagy I."/>
            <person name="Toth A."/>
            <person name="Nagy I."/>
            <person name="Kukolya J."/>
        </authorList>
    </citation>
    <scope>NUCLEOTIDE SEQUENCE [LARGE SCALE GENOMIC DNA]</scope>
    <source>
        <strain evidence="2 3">DSM 43795</strain>
    </source>
</reference>
<evidence type="ECO:0000313" key="3">
    <source>
        <dbReference type="Proteomes" id="UP000832041"/>
    </source>
</evidence>